<evidence type="ECO:0000313" key="4">
    <source>
        <dbReference type="Proteomes" id="UP000267096"/>
    </source>
</evidence>
<dbReference type="OrthoDB" id="10469762at2759"/>
<evidence type="ECO:0000256" key="1">
    <source>
        <dbReference type="SAM" id="MobiDB-lite"/>
    </source>
</evidence>
<dbReference type="AlphaFoldDB" id="A0A0M3J9H5"/>
<sequence length="108" mass="12095">MVLHLENINPIVLGVMGVLICLAAVTLLICVFYFLIRRHQRRRVLSLNMHRKQRGFVDNGTTKTIPNTTTTANGLEYGTQQRPAPPRILITSPSLQDKEIPLSELACS</sequence>
<name>A0A0M3J9H5_ANISI</name>
<feature type="region of interest" description="Disordered" evidence="1">
    <location>
        <begin position="57"/>
        <end position="84"/>
    </location>
</feature>
<keyword evidence="4" id="KW-1185">Reference proteome</keyword>
<keyword evidence="2" id="KW-1133">Transmembrane helix</keyword>
<dbReference type="WBParaSite" id="ASIM_0000424001-mRNA-1">
    <property type="protein sequence ID" value="ASIM_0000424001-mRNA-1"/>
    <property type="gene ID" value="ASIM_0000424001"/>
</dbReference>
<reference evidence="5" key="1">
    <citation type="submission" date="2017-02" db="UniProtKB">
        <authorList>
            <consortium name="WormBaseParasite"/>
        </authorList>
    </citation>
    <scope>IDENTIFICATION</scope>
</reference>
<protein>
    <submittedName>
        <fullName evidence="3 5">Uncharacterized protein</fullName>
    </submittedName>
</protein>
<dbReference type="Proteomes" id="UP000267096">
    <property type="component" value="Unassembled WGS sequence"/>
</dbReference>
<evidence type="ECO:0000313" key="3">
    <source>
        <dbReference type="EMBL" id="VDK22990.1"/>
    </source>
</evidence>
<evidence type="ECO:0000256" key="2">
    <source>
        <dbReference type="SAM" id="Phobius"/>
    </source>
</evidence>
<dbReference type="EMBL" id="UYRR01006805">
    <property type="protein sequence ID" value="VDK22990.1"/>
    <property type="molecule type" value="Genomic_DNA"/>
</dbReference>
<feature type="compositionally biased region" description="Low complexity" evidence="1">
    <location>
        <begin position="61"/>
        <end position="71"/>
    </location>
</feature>
<proteinExistence type="predicted"/>
<gene>
    <name evidence="3" type="ORF">ASIM_LOCUS4059</name>
</gene>
<organism evidence="5">
    <name type="scientific">Anisakis simplex</name>
    <name type="common">Herring worm</name>
    <dbReference type="NCBI Taxonomy" id="6269"/>
    <lineage>
        <taxon>Eukaryota</taxon>
        <taxon>Metazoa</taxon>
        <taxon>Ecdysozoa</taxon>
        <taxon>Nematoda</taxon>
        <taxon>Chromadorea</taxon>
        <taxon>Rhabditida</taxon>
        <taxon>Spirurina</taxon>
        <taxon>Ascaridomorpha</taxon>
        <taxon>Ascaridoidea</taxon>
        <taxon>Anisakidae</taxon>
        <taxon>Anisakis</taxon>
        <taxon>Anisakis simplex complex</taxon>
    </lineage>
</organism>
<keyword evidence="2" id="KW-0812">Transmembrane</keyword>
<accession>A0A0M3J9H5</accession>
<keyword evidence="2" id="KW-0472">Membrane</keyword>
<reference evidence="3 4" key="2">
    <citation type="submission" date="2018-11" db="EMBL/GenBank/DDBJ databases">
        <authorList>
            <consortium name="Pathogen Informatics"/>
        </authorList>
    </citation>
    <scope>NUCLEOTIDE SEQUENCE [LARGE SCALE GENOMIC DNA]</scope>
</reference>
<evidence type="ECO:0000313" key="5">
    <source>
        <dbReference type="WBParaSite" id="ASIM_0000424001-mRNA-1"/>
    </source>
</evidence>
<feature type="transmembrane region" description="Helical" evidence="2">
    <location>
        <begin position="12"/>
        <end position="36"/>
    </location>
</feature>